<dbReference type="Proteomes" id="UP000238413">
    <property type="component" value="Chromosome"/>
</dbReference>
<dbReference type="Pfam" id="PF00107">
    <property type="entry name" value="ADH_zinc_N"/>
    <property type="match status" value="1"/>
</dbReference>
<dbReference type="Gene3D" id="3.90.180.10">
    <property type="entry name" value="Medium-chain alcohol dehydrogenases, catalytic domain"/>
    <property type="match status" value="1"/>
</dbReference>
<dbReference type="SUPFAM" id="SSF51735">
    <property type="entry name" value="NAD(P)-binding Rossmann-fold domains"/>
    <property type="match status" value="1"/>
</dbReference>
<dbReference type="InterPro" id="IPR051603">
    <property type="entry name" value="Zinc-ADH_QOR/CCCR"/>
</dbReference>
<name>A0ABM6SJU7_9ACTN</name>
<protein>
    <recommendedName>
        <fullName evidence="2">Enoyl reductase (ER) domain-containing protein</fullName>
    </recommendedName>
</protein>
<dbReference type="PANTHER" id="PTHR44154:SF1">
    <property type="entry name" value="QUINONE OXIDOREDUCTASE"/>
    <property type="match status" value="1"/>
</dbReference>
<dbReference type="Gene3D" id="3.40.50.720">
    <property type="entry name" value="NAD(P)-binding Rossmann-like Domain"/>
    <property type="match status" value="1"/>
</dbReference>
<dbReference type="InterPro" id="IPR013149">
    <property type="entry name" value="ADH-like_C"/>
</dbReference>
<dbReference type="PANTHER" id="PTHR44154">
    <property type="entry name" value="QUINONE OXIDOREDUCTASE"/>
    <property type="match status" value="1"/>
</dbReference>
<reference evidence="3 4" key="1">
    <citation type="submission" date="2018-02" db="EMBL/GenBank/DDBJ databases">
        <title>Complete genome sequence of Streptomyces dengpaensis, the producer of angucyclines.</title>
        <authorList>
            <person name="Yumei L."/>
        </authorList>
    </citation>
    <scope>NUCLEOTIDE SEQUENCE [LARGE SCALE GENOMIC DNA]</scope>
    <source>
        <strain evidence="3 4">XZHG99</strain>
    </source>
</reference>
<evidence type="ECO:0000313" key="4">
    <source>
        <dbReference type="Proteomes" id="UP000238413"/>
    </source>
</evidence>
<feature type="domain" description="Enoyl reductase (ER)" evidence="2">
    <location>
        <begin position="2"/>
        <end position="240"/>
    </location>
</feature>
<dbReference type="SMART" id="SM00829">
    <property type="entry name" value="PKS_ER"/>
    <property type="match status" value="1"/>
</dbReference>
<evidence type="ECO:0000256" key="1">
    <source>
        <dbReference type="ARBA" id="ARBA00022857"/>
    </source>
</evidence>
<gene>
    <name evidence="3" type="ORF">C4B68_01955</name>
</gene>
<keyword evidence="4" id="KW-1185">Reference proteome</keyword>
<evidence type="ECO:0000313" key="3">
    <source>
        <dbReference type="EMBL" id="AVH54777.1"/>
    </source>
</evidence>
<accession>A0ABM6SJU7</accession>
<organism evidence="3 4">
    <name type="scientific">Streptomyces dengpaensis</name>
    <dbReference type="NCBI Taxonomy" id="2049881"/>
    <lineage>
        <taxon>Bacteria</taxon>
        <taxon>Bacillati</taxon>
        <taxon>Actinomycetota</taxon>
        <taxon>Actinomycetes</taxon>
        <taxon>Kitasatosporales</taxon>
        <taxon>Streptomycetaceae</taxon>
        <taxon>Streptomyces</taxon>
    </lineage>
</organism>
<proteinExistence type="predicted"/>
<dbReference type="EMBL" id="CP026652">
    <property type="protein sequence ID" value="AVH54777.1"/>
    <property type="molecule type" value="Genomic_DNA"/>
</dbReference>
<sequence length="245" mass="25656">MGAINEPGFYAERAAVHADQVARIPEGVSFISAAALPIASLSAWYTLRRLADLQPGESVLINAAAGGVGSAAVQIAAEVGATVIATAGSQARRDWVSGLGAEHVLDSRTTSSDERVGKILQLTDGQGVHVALDLVGGDAFGESLTSLAHGGRVISAANVALQPSTIDTRDFYPKNARIYGFQITGLIEDGYDARGDLTDLLARVAHRRLTVPVDAAYELTEAGKAHAHLEQRTNQGKIVLAVRHS</sequence>
<dbReference type="InterPro" id="IPR020843">
    <property type="entry name" value="ER"/>
</dbReference>
<keyword evidence="1" id="KW-0521">NADP</keyword>
<evidence type="ECO:0000259" key="2">
    <source>
        <dbReference type="SMART" id="SM00829"/>
    </source>
</evidence>
<dbReference type="InterPro" id="IPR036291">
    <property type="entry name" value="NAD(P)-bd_dom_sf"/>
</dbReference>